<evidence type="ECO:0000256" key="1">
    <source>
        <dbReference type="SAM" id="MobiDB-lite"/>
    </source>
</evidence>
<dbReference type="Proteomes" id="UP000674179">
    <property type="component" value="Chromosome 29"/>
</dbReference>
<protein>
    <submittedName>
        <fullName evidence="2">Uncharacterized protein</fullName>
    </submittedName>
</protein>
<sequence>MDSRGPLAHLQCGREHDFSVTDPVERFGQALEQFVWQAATSSADVNEAVDAHLGNFLTGSSPSQRCSRPPVRWVHVARLLKSALSEAAPSDCGLRDDSVIKAGLYLLRLTHVLEKRVLEVVQQDMQNSMDNEAALPLCETSAAAVSSSSDMGKQYCDKSTIRRRGRRYTVPDTSLSLRSSAQSVDLPHNSTSASSSLIEGEVMCDLVRYHAELTLGLQQSMLWCISQLDTGSVPVSEEEGGVFGILTHSRAAQLQWMFLDAVVQSVTNVQQRWREAPLCAASVEAVGEASAVLDRLLQAAQVLQRPSHSPQLRVFEASASGTGRRSPPPFTSWRSKSSETRLSSDASTLLYSTSPRAVAGAPNLINECLGVVGAGYSAKLAAQQLWCAQQLLSQRFPAYTAAWEVLERARFFVESVRSPTPTVPRSDSPQQVATHIAVPSPVPAVNLESERPHSLGRSTTPPCVAETQRKSDRPCDPQLEPALPSRGLTFSEDRIAIVADDVPTSMKHAAVSENCLSTESPGGQLAAPASSLLLPVARCALWDSFVATRNVSPTATLLAIQHLTPREISLQSQKIALNARSSCPTRHSNFLYEVPVSKAIVKPWRKARPRDYSSETEPCYEAVRAFGSGSVEGARSV</sequence>
<feature type="region of interest" description="Disordered" evidence="1">
    <location>
        <begin position="317"/>
        <end position="337"/>
    </location>
</feature>
<evidence type="ECO:0000313" key="2">
    <source>
        <dbReference type="EMBL" id="KAG5474031.1"/>
    </source>
</evidence>
<comment type="caution">
    <text evidence="2">The sequence shown here is derived from an EMBL/GenBank/DDBJ whole genome shotgun (WGS) entry which is preliminary data.</text>
</comment>
<evidence type="ECO:0000313" key="3">
    <source>
        <dbReference type="Proteomes" id="UP000674179"/>
    </source>
</evidence>
<gene>
    <name evidence="2" type="ORF">CUR178_04142</name>
</gene>
<dbReference type="GeneID" id="94171363"/>
<dbReference type="KEGG" id="lenr:94171363"/>
<accession>A0A836GFF5</accession>
<name>A0A836GFF5_LEIEN</name>
<organism evidence="2 3">
    <name type="scientific">Leishmania enriettii</name>
    <dbReference type="NCBI Taxonomy" id="5663"/>
    <lineage>
        <taxon>Eukaryota</taxon>
        <taxon>Discoba</taxon>
        <taxon>Euglenozoa</taxon>
        <taxon>Kinetoplastea</taxon>
        <taxon>Metakinetoplastina</taxon>
        <taxon>Trypanosomatida</taxon>
        <taxon>Trypanosomatidae</taxon>
        <taxon>Leishmaniinae</taxon>
        <taxon>Leishmania</taxon>
    </lineage>
</organism>
<reference evidence="2 3" key="1">
    <citation type="submission" date="2021-02" db="EMBL/GenBank/DDBJ databases">
        <title>Leishmania (Mundinia) enrietti genome sequencing and assembly.</title>
        <authorList>
            <person name="Almutairi H."/>
            <person name="Gatherer D."/>
        </authorList>
    </citation>
    <scope>NUCLEOTIDE SEQUENCE [LARGE SCALE GENOMIC DNA]</scope>
    <source>
        <strain evidence="2">CUR178</strain>
    </source>
</reference>
<dbReference type="EMBL" id="JAFHKP010000029">
    <property type="protein sequence ID" value="KAG5474031.1"/>
    <property type="molecule type" value="Genomic_DNA"/>
</dbReference>
<dbReference type="AlphaFoldDB" id="A0A836GFF5"/>
<dbReference type="RefSeq" id="XP_067691224.1">
    <property type="nucleotide sequence ID" value="XM_067835853.1"/>
</dbReference>
<proteinExistence type="predicted"/>
<dbReference type="OrthoDB" id="265002at2759"/>
<keyword evidence="3" id="KW-1185">Reference proteome</keyword>
<feature type="region of interest" description="Disordered" evidence="1">
    <location>
        <begin position="447"/>
        <end position="483"/>
    </location>
</feature>